<reference evidence="1" key="1">
    <citation type="submission" date="2018-10" db="EMBL/GenBank/DDBJ databases">
        <title>Hidden diversity of soil giant viruses.</title>
        <authorList>
            <person name="Schulz F."/>
            <person name="Alteio L."/>
            <person name="Goudeau D."/>
            <person name="Ryan E.M."/>
            <person name="Malmstrom R.R."/>
            <person name="Blanchard J."/>
            <person name="Woyke T."/>
        </authorList>
    </citation>
    <scope>NUCLEOTIDE SEQUENCE</scope>
    <source>
        <strain evidence="1">HYV1</strain>
    </source>
</reference>
<sequence>MEEKNERKVRYFKCIHGTNTVGRYSGQTPKQAASKAFTKLYKEGYTYLNRPIVFKIYECTRNSMNQHHSYEGCRSELEHPLEVKYKSGESDKIVKYKFKNKITKLSRKESMDLPNECLSAA</sequence>
<evidence type="ECO:0000313" key="1">
    <source>
        <dbReference type="EMBL" id="AYV84572.1"/>
    </source>
</evidence>
<dbReference type="InterPro" id="IPR036620">
    <property type="entry name" value="MC1_sf"/>
</dbReference>
<gene>
    <name evidence="1" type="ORF">Hyperionvirus29_25</name>
</gene>
<organism evidence="1">
    <name type="scientific">Hyperionvirus sp</name>
    <dbReference type="NCBI Taxonomy" id="2487770"/>
    <lineage>
        <taxon>Viruses</taxon>
        <taxon>Varidnaviria</taxon>
        <taxon>Bamfordvirae</taxon>
        <taxon>Nucleocytoviricota</taxon>
        <taxon>Megaviricetes</taxon>
        <taxon>Imitervirales</taxon>
        <taxon>Mimiviridae</taxon>
        <taxon>Klosneuvirinae</taxon>
    </lineage>
</organism>
<dbReference type="SUPFAM" id="SSF102875">
    <property type="entry name" value="Chromosomal protein MC1"/>
    <property type="match status" value="1"/>
</dbReference>
<dbReference type="Gene3D" id="3.10.470.10">
    <property type="entry name" value="Chromosomal protein MC1"/>
    <property type="match status" value="1"/>
</dbReference>
<dbReference type="GO" id="GO:0042262">
    <property type="term" value="P:DNA protection"/>
    <property type="evidence" value="ECO:0007669"/>
    <property type="project" value="InterPro"/>
</dbReference>
<proteinExistence type="predicted"/>
<name>A0A3G5ABQ0_9VIRU</name>
<accession>A0A3G5ABQ0</accession>
<dbReference type="EMBL" id="MK072411">
    <property type="protein sequence ID" value="AYV84572.1"/>
    <property type="molecule type" value="Genomic_DNA"/>
</dbReference>
<protein>
    <recommendedName>
        <fullName evidence="2">Chromosomal protein MC1 domain-containing protein</fullName>
    </recommendedName>
</protein>
<evidence type="ECO:0008006" key="2">
    <source>
        <dbReference type="Google" id="ProtNLM"/>
    </source>
</evidence>